<keyword evidence="3" id="KW-0121">Carboxypeptidase</keyword>
<feature type="domain" description="DUF11" evidence="1">
    <location>
        <begin position="1520"/>
        <end position="1639"/>
    </location>
</feature>
<dbReference type="SUPFAM" id="SSF49464">
    <property type="entry name" value="Carboxypeptidase regulatory domain-like"/>
    <property type="match status" value="1"/>
</dbReference>
<feature type="domain" description="DUF11" evidence="1">
    <location>
        <begin position="686"/>
        <end position="799"/>
    </location>
</feature>
<dbReference type="GO" id="GO:0004180">
    <property type="term" value="F:carboxypeptidase activity"/>
    <property type="evidence" value="ECO:0007669"/>
    <property type="project" value="UniProtKB-KW"/>
</dbReference>
<dbReference type="Gene3D" id="2.60.40.3080">
    <property type="match status" value="14"/>
</dbReference>
<feature type="domain" description="DUF11" evidence="1">
    <location>
        <begin position="1400"/>
        <end position="1513"/>
    </location>
</feature>
<dbReference type="PANTHER" id="PTHR34819">
    <property type="entry name" value="LARGE CYSTEINE-RICH PERIPLASMIC PROTEIN OMCB"/>
    <property type="match status" value="1"/>
</dbReference>
<dbReference type="InterPro" id="IPR001434">
    <property type="entry name" value="OmcB-like_DUF11"/>
</dbReference>
<feature type="domain" description="DUF11" evidence="1">
    <location>
        <begin position="1765"/>
        <end position="1876"/>
    </location>
</feature>
<keyword evidence="3" id="KW-0378">Hydrolase</keyword>
<proteinExistence type="predicted"/>
<dbReference type="Gene3D" id="2.60.40.10">
    <property type="entry name" value="Immunoglobulins"/>
    <property type="match status" value="2"/>
</dbReference>
<evidence type="ECO:0000313" key="3">
    <source>
        <dbReference type="EMBL" id="MCZ3371290.1"/>
    </source>
</evidence>
<dbReference type="RefSeq" id="WP_269221161.1">
    <property type="nucleotide sequence ID" value="NZ_JAPVER010000020.1"/>
</dbReference>
<feature type="domain" description="DUF11" evidence="1">
    <location>
        <begin position="2121"/>
        <end position="2240"/>
    </location>
</feature>
<dbReference type="InterPro" id="IPR013783">
    <property type="entry name" value="Ig-like_fold"/>
</dbReference>
<feature type="domain" description="DUF11" evidence="1">
    <location>
        <begin position="1883"/>
        <end position="1994"/>
    </location>
</feature>
<feature type="domain" description="DUF11" evidence="1">
    <location>
        <begin position="1282"/>
        <end position="1393"/>
    </location>
</feature>
<sequence>MNIKRTILILTCIITLALCSTVSAADTSNITANNTNSSFHSLQSSTSVKSTSSQIPDPIISGVVKDNSTNKGLGGVTIRVIQNNAQVAQTTTHNDGTYSLNFISSKTSFTIIASKLGYMPISKTITVAPSSNLSDPNLYGTANFRLYNLLKYSGSASSYVLNVGALPDILVDIYAGKSSALVNSTSPNYSKGGGTPLEVKLLTGSLLAGLLDVYSTGDEGSKIGGLLPSNNASLLSSLKLLGIDVGLLSATSNSSATLPQSSGSGEVASIDVGIKLLQLLDVLSLNADLITANSSVTPNFNTGILISSSNAGVADITLTLLGIPLLDIEALQSNAVASVNGKPGGATAKFTWNVADIKALGISILDDLTLNGRVNIGLLGLNILTLSLGSTESTTSADGTYAKASGDALRLQILGLLGGGLVNLVIGHADAEAQVPAGGLYVNTSDLEITKTVDNTRPNYLQNVTFTLKVHNNGPDNATGVTVLDKLPAGLKFISASGNGTYNFITGTWTIGSLANGGEAILNIIAQVVSSNTQITNIANITGTNYDPEPGNDQSNTTVNVSPASDLGISKTVDKTTANYLDKIHYTITVTNNGPDASNNIAVSDYLPSGLQWISDDSNGKYNHNTGIWTIDTLSNGASITLNIIAQIIKSNTIITNTATVNNNTYDQNPTNNQDQTTTTVSAASDLKITKTVNNTHPNYLDKVTFTITAHNNGPDTATGVVVTDKLPAGLNWVSDNSNGAYNPTTGTWTIGNIANGESAILKIIAQITASNTQITNIAGINGTNYDQNSTNNESNTTVTVDPASDLGITKTVNNTHPNYLDKVTFTLTAHNYGPDTATGVTVTDKLPTGLKFISTNGNYNPTTGIWTIGTLANGGEAILNIIAQVIASNTQITNIASINGTNYDQNSTNNESNTTITVNPASDLKITKTVNNTHPNYLENIKFTLTVHNNGPDTATGVVVLDKLPNGLKFISSTGNYDPKTGIWTIGTLINGQETVLNIIAQVIASNTQITNIAGINGTNYDQNSTNNQSNATVIVNAASDLEITKTVDKSTANYLDKIRYTITVTNNGPDASNNIIITDYLPNSLQWISDDGNGKYNHNTGIWTIDALSNGVSITLNIIAQIVKSNTVITNIATVNNNTYDQNPTNNQDQTTTTVSAASDLNITKTVNNTHPNYLQNITYTITAHNNGPDTAAGVVVIDKLPAGLTWISDNSKGAYNPTTGIWTIGNLANGASVILKIIAQITASNTQITNIASINGTNYDQNSTNNESNSTVTVNPASDLGITKTVNNTHPNYLDKVTFTLTAHNYGPDTATGVIVLDKLPTGLKFISSNGNYDSATGVWTIGNLANGATAVLNIIAQVTASNTQITNIAGINGTNYDQNSTNNQSNTTVIINPASDLGITKTVNNTHPKYLQNVTFTLTAHNYGPDNATGVKITDKLPAGLKFISASGNGIYDSATGVWTIGNLANGATAVLNIIAQAISPNTQVTNIANITGTNYDQNSTNDQDNATVNVGPASDLGIVITVNNAHPKYLDYVTFTLTAHNYGPNDAAYVKVYNTLPDKLKYVSDDSNGAFDSTTGLWTVGYMANGATAVLHIIAQAMASEVTLTDVARITDPDPVGTTEFYDPNQDNDQASVSLDVGSAADLSITKKVNNMHPNYLDNVTFTLTVHNNGPNNATGVIVTDKLPTGLKFVSSNGDYDPVTGTWTIGNLANGGEAILNIIAQVIASNTQITNIAEVNGDNYDQNSTNDESNSTVTVNPASDLKITKTVNNTHPNYLENIKFTLTAHNNGPDTATGVFVTDKLPNGLKFISSTGNYDPATGIWTIGTLINGQETVLNIIAQVIASNTQITNIAGINGTNYDQNSTNNQSNATVIVNAASDLEITKTVNNTHPKYLQNVTYTLKVHNNGPDNATGVTVLDKLPAGLKFVSSNGNYNSTTGIWTIGNLANGATAVLNIIAQVTASNTQITNIAGVNGTNYDQNSTNNQSNTTINVDLASDLGIIKTVNNSKPNYLQNVTFTLTAHNYGPNNAAGVKVTDKLPAGLKFISVSGYGTYNSNTGVWTIGNLANGATAVLNIIAQAVSANTQVVNTASITGTNYDQNSTNDQSSATVNIKPASDLGIKITVNNANPKYLDYVTFTLTASNYGPNDAAYVKVYNTLPYKLKYVSDDSKSAFNSTTGLWTVGYMANGATAVLHIIAQAMASNVSLTDVARITDPDPVGTTEFYDPNQDNDQASVSLDVDPAADLSITKTVNSSKPNYLQNITYTLTAHNNGPNGATRVIMTDKLPNGLKFISSSGNGKYNSTTGTWTIGNLANGATAVLKIAAQVIASNSRLVNTASITGHELDLDATNNNANASVTVGLASDLGISKTVNNTNPKYLQKVTFTLTAHNYGPNNATGVTVTDKLPSGLKFISASGNGKYNSTTGIWTIGNLANGATAVLKIVVQATSPSKVLTNIATINGTNYDQNSANNKGSASVKVGPAADLAVKLSVSNAHPKCNQKVTFTITAYNYGPMNAKNVTVTLKMPKGFKYISKDKNIQYNSKTGVWTIGNLKNGGKLVLHIVAQAVVSNVRLTSTASIKGTAIMK</sequence>
<protein>
    <submittedName>
        <fullName evidence="3">Carboxypeptidase-like regulatory domain-containing protein</fullName>
    </submittedName>
</protein>
<feature type="domain" description="DUF11" evidence="1">
    <location>
        <begin position="1162"/>
        <end position="1275"/>
    </location>
</feature>
<evidence type="ECO:0000313" key="4">
    <source>
        <dbReference type="Proteomes" id="UP001068021"/>
    </source>
</evidence>
<feature type="domain" description="DUF11" evidence="1">
    <location>
        <begin position="2488"/>
        <end position="2585"/>
    </location>
</feature>
<gene>
    <name evidence="3" type="ORF">O3H35_01420</name>
    <name evidence="2" type="ORF">O3H54_08000</name>
</gene>
<feature type="domain" description="DUF11" evidence="1">
    <location>
        <begin position="566"/>
        <end position="678"/>
    </location>
</feature>
<evidence type="ECO:0000259" key="1">
    <source>
        <dbReference type="Pfam" id="PF01345"/>
    </source>
</evidence>
<feature type="domain" description="DUF11" evidence="1">
    <location>
        <begin position="446"/>
        <end position="559"/>
    </location>
</feature>
<feature type="domain" description="DUF11" evidence="1">
    <location>
        <begin position="1042"/>
        <end position="1154"/>
    </location>
</feature>
<keyword evidence="3" id="KW-0645">Protease</keyword>
<feature type="domain" description="DUF11" evidence="1">
    <location>
        <begin position="1647"/>
        <end position="1758"/>
    </location>
</feature>
<dbReference type="Proteomes" id="UP001074446">
    <property type="component" value="Unassembled WGS sequence"/>
</dbReference>
<accession>A0A9E4ZYE0</accession>
<name>A0A9E4ZYE0_9EURY</name>
<dbReference type="InterPro" id="IPR051172">
    <property type="entry name" value="Chlamydia_OmcB"/>
</dbReference>
<dbReference type="Proteomes" id="UP001068021">
    <property type="component" value="Unassembled WGS sequence"/>
</dbReference>
<dbReference type="Pfam" id="PF01345">
    <property type="entry name" value="DUF11"/>
    <property type="match status" value="18"/>
</dbReference>
<feature type="domain" description="DUF11" evidence="1">
    <location>
        <begin position="2001"/>
        <end position="2114"/>
    </location>
</feature>
<dbReference type="InterPro" id="IPR008969">
    <property type="entry name" value="CarboxyPept-like_regulatory"/>
</dbReference>
<dbReference type="PANTHER" id="PTHR34819:SF3">
    <property type="entry name" value="CELL SURFACE PROTEIN"/>
    <property type="match status" value="1"/>
</dbReference>
<dbReference type="EMBL" id="JAPVER010000020">
    <property type="protein sequence ID" value="MCZ3365825.1"/>
    <property type="molecule type" value="Genomic_DNA"/>
</dbReference>
<keyword evidence="4" id="KW-1185">Reference proteome</keyword>
<dbReference type="InterPro" id="IPR047589">
    <property type="entry name" value="DUF11_rpt"/>
</dbReference>
<feature type="domain" description="DUF11" evidence="1">
    <location>
        <begin position="806"/>
        <end position="917"/>
    </location>
</feature>
<comment type="caution">
    <text evidence="3">The sequence shown here is derived from an EMBL/GenBank/DDBJ whole genome shotgun (WGS) entry which is preliminary data.</text>
</comment>
<dbReference type="EMBL" id="JAPVES010000024">
    <property type="protein sequence ID" value="MCZ3371290.1"/>
    <property type="molecule type" value="Genomic_DNA"/>
</dbReference>
<feature type="domain" description="DUF11" evidence="1">
    <location>
        <begin position="2368"/>
        <end position="2481"/>
    </location>
</feature>
<organism evidence="3">
    <name type="scientific">Methanobacterium veterum</name>
    <dbReference type="NCBI Taxonomy" id="408577"/>
    <lineage>
        <taxon>Archaea</taxon>
        <taxon>Methanobacteriati</taxon>
        <taxon>Methanobacteriota</taxon>
        <taxon>Methanomada group</taxon>
        <taxon>Methanobacteria</taxon>
        <taxon>Methanobacteriales</taxon>
        <taxon>Methanobacteriaceae</taxon>
        <taxon>Methanobacterium</taxon>
    </lineage>
</organism>
<reference evidence="3" key="1">
    <citation type="submission" date="2022-12" db="EMBL/GenBank/DDBJ databases">
        <title>Reclassification of two methanogenic archaea species isolated from the Kolyma lowland permafrost.</title>
        <authorList>
            <person name="Trubitsyn V.E."/>
            <person name="Rivkina E.M."/>
            <person name="Shcherbakova V.A."/>
        </authorList>
    </citation>
    <scope>NUCLEOTIDE SEQUENCE</scope>
    <source>
        <strain evidence="2">M2</strain>
        <strain evidence="3">MK4</strain>
    </source>
</reference>
<evidence type="ECO:0000313" key="2">
    <source>
        <dbReference type="EMBL" id="MCZ3365825.1"/>
    </source>
</evidence>
<feature type="domain" description="DUF11" evidence="1">
    <location>
        <begin position="2248"/>
        <end position="2361"/>
    </location>
</feature>
<dbReference type="NCBIfam" id="TIGR01451">
    <property type="entry name" value="B_ant_repeat"/>
    <property type="match status" value="18"/>
</dbReference>
<feature type="domain" description="DUF11" evidence="1">
    <location>
        <begin position="924"/>
        <end position="1035"/>
    </location>
</feature>